<reference evidence="1" key="2">
    <citation type="journal article" date="2015" name="Data Brief">
        <title>Shoot transcriptome of the giant reed, Arundo donax.</title>
        <authorList>
            <person name="Barrero R.A."/>
            <person name="Guerrero F.D."/>
            <person name="Moolhuijzen P."/>
            <person name="Goolsby J.A."/>
            <person name="Tidwell J."/>
            <person name="Bellgard S.E."/>
            <person name="Bellgard M.I."/>
        </authorList>
    </citation>
    <scope>NUCLEOTIDE SEQUENCE</scope>
    <source>
        <tissue evidence="1">Shoot tissue taken approximately 20 cm above the soil surface</tissue>
    </source>
</reference>
<name>A0A0A9D5G5_ARUDO</name>
<dbReference type="EMBL" id="GBRH01214056">
    <property type="protein sequence ID" value="JAD83839.1"/>
    <property type="molecule type" value="Transcribed_RNA"/>
</dbReference>
<reference evidence="1" key="1">
    <citation type="submission" date="2014-09" db="EMBL/GenBank/DDBJ databases">
        <authorList>
            <person name="Magalhaes I.L.F."/>
            <person name="Oliveira U."/>
            <person name="Santos F.R."/>
            <person name="Vidigal T.H.D.A."/>
            <person name="Brescovit A.D."/>
            <person name="Santos A.J."/>
        </authorList>
    </citation>
    <scope>NUCLEOTIDE SEQUENCE</scope>
    <source>
        <tissue evidence="1">Shoot tissue taken approximately 20 cm above the soil surface</tissue>
    </source>
</reference>
<protein>
    <submittedName>
        <fullName evidence="1">Uncharacterized protein</fullName>
    </submittedName>
</protein>
<sequence length="81" mass="8974">MVGGIRQAGGRVNSGKFLRCLSLPVQGSGKATPMCTLILEQLAGIHHHPLYHRPLPFCVWNSFVFAHSYPLRSFIIQSILT</sequence>
<dbReference type="AlphaFoldDB" id="A0A0A9D5G5"/>
<evidence type="ECO:0000313" key="1">
    <source>
        <dbReference type="EMBL" id="JAD83839.1"/>
    </source>
</evidence>
<organism evidence="1">
    <name type="scientific">Arundo donax</name>
    <name type="common">Giant reed</name>
    <name type="synonym">Donax arundinaceus</name>
    <dbReference type="NCBI Taxonomy" id="35708"/>
    <lineage>
        <taxon>Eukaryota</taxon>
        <taxon>Viridiplantae</taxon>
        <taxon>Streptophyta</taxon>
        <taxon>Embryophyta</taxon>
        <taxon>Tracheophyta</taxon>
        <taxon>Spermatophyta</taxon>
        <taxon>Magnoliopsida</taxon>
        <taxon>Liliopsida</taxon>
        <taxon>Poales</taxon>
        <taxon>Poaceae</taxon>
        <taxon>PACMAD clade</taxon>
        <taxon>Arundinoideae</taxon>
        <taxon>Arundineae</taxon>
        <taxon>Arundo</taxon>
    </lineage>
</organism>
<proteinExistence type="predicted"/>
<accession>A0A0A9D5G5</accession>